<sequence length="2362" mass="265386">MQIQSSPSPTPVQSEIIFEALENENWKRAVKDEMEALENNKTWDLVKLPEEKKTVGCRWVLSVKYKSDGSLERGSDCTLGKYTLYLLKETGNLRCKPAETLIDVNHKIRYSKDDDATADRSAFQILVGRLIYLSHTRPDITYVVGVVSQFMHNAKESHLRVVTCDYAGFIVDRRSTSRYCTFFGRNLVTWRSKKQNVVARSSAKTKFRAMALGICELLWLNITLEDLKNKTVEEDKHFIKEKLDSGLICTPYVTTGNQVADILTKGLPIEKRKEERDKLKGKIIFGEVWEVFVDNLSRRVSRRELRELFSSQGAVERVFIPKETRNPKYKFLTFAFVQFERESGLNQAIDMLNGSLIDGRRITVGVAKYNDARPLIAGKNSPVKLVPVSSAIGPSKLKEIDFSCRSVRDDRSYKDALLANYATGYTEFHSEGSHREKVRKNILEMYISSESSSWVKRSLTGIIKLSIDFKSVKESLFNDGFEVQIASWGYARNSCIMTFNSHKEMMEAWTKKKDVISFWFDRLDLLLNKDGIPMAFCQVKLLGIPLLCWNESFLERIVGRWGDKVEIHDSTKNRDDISSPFFKNSPVVGAVGENFGELRFEDEEDMDFLESEESPVKSAEKGRQKVDFWLNEGASFGSAGSDGETLSPRFTKHGKGFSEGLSGPAYSINKFGKLVQIRRPTEESNGKKQLKGASKNSDSYGNKDVQAIESKFRLLAPNLESSKSHSRGRSLFVHKSSLSSKSEPLVKRRMPRYSRVYSRSRERKFWHGKAQKGNNFDGVASVSKSAKDQLCSFSQQIYKITESNLHGRMNPNSVLEIGVNGADGEPAGCSFSHSALNSRRVKILLLRDALEQVTISTTSSPDFLNLLDEAVATWQNLLVCVGGDFNVYLCEDEKIGGRFTWCNNQDDPTFVSLDKFLVDGQFLASFPEVTQSLIPKSISDHNVVFLHNGGSNWGNKPFRLFNYLMEEDGFDEMVNQTITYCKKLRRKPGILSILKNSELAIKQWAGKKNKFPGAAISDLENKIQKLEEVAQQRLDSSVQEIIEELSVCRSELWRLYRIEEQIWHQNSRQRWVNDGDRNTRYFHTCASVRRNQNALNGLKVDGTFTQDPDVIKATVKDHFFRIFNESSTLDVEDIGLTFPRISLVQSGLLEKDFSEEEVWETLKSCDSNKAPGPDGLNLGLFKRFWHVLKDDFRPISLVRGVYKILSKCLARRLRSCLGEIISPTQFSFIPGRQILDCSLIANEGIDYWRKKGLKGYVFKVDFKKAYDTVDWSILFMVMEKMGFGSTWIGWIKKCVTTASISVLVNGVPSEEFEMAKGLRQGCSLYPLLFNLVGELLNLLILRVVLEGLFSGLKVGLPLGATKNSSFIWDLVVQNFQSKLAGWRAATLSLAGRLVLIKSVLCSLPTFFLSMFKIPTSIFKSLNSIMANFLWGGGIGKNKIHWVNWEEVCKPKNEGGLGVRNLSCMNRALLGKWSWRKTVSLGNSIHRIPRMACFGKVVGDGIFSVSSCVKSCATGSKESQFWLKIVWRGVVPPKAETFLWQIVKQKLAVKSELIKRGVQGIDDVLCPLCKKVEESSSHLFFTCPVVWLLWNKFLQFWNFSSVLHADAKMFLLCWDELKSNSTIWSFIPGAIIWTIWKTRNFIVFEGGKLDQLELFFLARVRLASWFLAKYKDISIPKDSLIYDPSLGDLHSSCNFMKSSVLPWLPPPIGFIKLNVDAATTSDWLKSGLGGILRDHSRAILGSFQEPDGPGPLTLKELKAIQRGLIFVASIQGRDNVRLIVESDNKIAVDWINIVDFYPVLYAVIVKDIVDNLRVCGGIVRWVARSANSDADALAKAVIVVTVGGGNTSRISMTGYRKIVLATNIAESSITIDDVVYVIDCGKAKETSYDALNKLACLLPSWISKASARQRQGRAGRVQPGVCYRLYPKLIHDANHCKKELTPLGRHLCTLPLDPNIGKMLLMGAIFQCLNPALTIAAAFAHRDPFVLPINRKEKADAAKRSFAGDSCSDHIAVLKAFEGYRDAKRNGRERAFCWKGSGVCCGRVIAESKCTEGTEKTKVDSQSIDEKLSNLVVICLLGKKIGYRALLNRIQVLWKLVGEMQLVDLDNEYFIARITQRRLLVWVRLPGLPYHYYTRSLLRTIARIFGDIVQIDYNTTEVKMGRFARLAIIVILDKPLVPDILIDGRYQLVEYEGLPTICYAYGKFGHAKEGCGVENNTYDGSMKTSNQEGKRSMVAGMSGGGSCNGKVVDGNKVVGNKEVDTNITGSEMVSKEWHKVDESSGTNSDSIVKVANKELAVNTSTKKNIQIKSSAIEGNYTTIQIGEGNRRRVLGDNNGRGPGEVVQGSNSKQSTKGMSALKGLTKK</sequence>
<dbReference type="PROSITE" id="PS51194">
    <property type="entry name" value="HELICASE_CTER"/>
    <property type="match status" value="1"/>
</dbReference>
<dbReference type="Proteomes" id="UP000436088">
    <property type="component" value="Unassembled WGS sequence"/>
</dbReference>
<dbReference type="PROSITE" id="PS50102">
    <property type="entry name" value="RRM"/>
    <property type="match status" value="1"/>
</dbReference>
<feature type="domain" description="RRM" evidence="3">
    <location>
        <begin position="289"/>
        <end position="369"/>
    </location>
</feature>
<dbReference type="InterPro" id="IPR002156">
    <property type="entry name" value="RNaseH_domain"/>
</dbReference>
<feature type="compositionally biased region" description="Polar residues" evidence="2">
    <location>
        <begin position="2342"/>
        <end position="2352"/>
    </location>
</feature>
<dbReference type="CDD" id="cd09272">
    <property type="entry name" value="RNase_HI_RT_Ty1"/>
    <property type="match status" value="1"/>
</dbReference>
<dbReference type="Pfam" id="PF00078">
    <property type="entry name" value="RVT_1"/>
    <property type="match status" value="1"/>
</dbReference>
<feature type="domain" description="Helicase C-terminal" evidence="4">
    <location>
        <begin position="1782"/>
        <end position="1959"/>
    </location>
</feature>
<dbReference type="SUPFAM" id="SSF53098">
    <property type="entry name" value="Ribonuclease H-like"/>
    <property type="match status" value="1"/>
</dbReference>
<dbReference type="InterPro" id="IPR012337">
    <property type="entry name" value="RNaseH-like_sf"/>
</dbReference>
<dbReference type="SUPFAM" id="SSF52540">
    <property type="entry name" value="P-loop containing nucleoside triphosphate hydrolases"/>
    <property type="match status" value="1"/>
</dbReference>
<dbReference type="InterPro" id="IPR012677">
    <property type="entry name" value="Nucleotide-bd_a/b_plait_sf"/>
</dbReference>
<dbReference type="Gene3D" id="3.30.70.330">
    <property type="match status" value="1"/>
</dbReference>
<dbReference type="SUPFAM" id="SSF54928">
    <property type="entry name" value="RNA-binding domain, RBD"/>
    <property type="match status" value="1"/>
</dbReference>
<dbReference type="InterPro" id="IPR000504">
    <property type="entry name" value="RRM_dom"/>
</dbReference>
<dbReference type="CDD" id="cd06222">
    <property type="entry name" value="RNase_H_like"/>
    <property type="match status" value="1"/>
</dbReference>
<dbReference type="Pfam" id="PF13456">
    <property type="entry name" value="RVT_3"/>
    <property type="match status" value="1"/>
</dbReference>
<dbReference type="InterPro" id="IPR000477">
    <property type="entry name" value="RT_dom"/>
</dbReference>
<dbReference type="InterPro" id="IPR007502">
    <property type="entry name" value="Helicase-assoc_dom"/>
</dbReference>
<comment type="caution">
    <text evidence="5">The sequence shown here is derived from an EMBL/GenBank/DDBJ whole genome shotgun (WGS) entry which is preliminary data.</text>
</comment>
<evidence type="ECO:0000259" key="4">
    <source>
        <dbReference type="PROSITE" id="PS51194"/>
    </source>
</evidence>
<dbReference type="InterPro" id="IPR027417">
    <property type="entry name" value="P-loop_NTPase"/>
</dbReference>
<dbReference type="Gene3D" id="3.40.50.300">
    <property type="entry name" value="P-loop containing nucleotide triphosphate hydrolases"/>
    <property type="match status" value="1"/>
</dbReference>
<dbReference type="EMBL" id="VEPZ02000834">
    <property type="protein sequence ID" value="KAE8717060.1"/>
    <property type="molecule type" value="Genomic_DNA"/>
</dbReference>
<keyword evidence="6" id="KW-1185">Reference proteome</keyword>
<dbReference type="InterPro" id="IPR043502">
    <property type="entry name" value="DNA/RNA_pol_sf"/>
</dbReference>
<dbReference type="SMART" id="SM00847">
    <property type="entry name" value="HA2"/>
    <property type="match status" value="1"/>
</dbReference>
<evidence type="ECO:0000256" key="2">
    <source>
        <dbReference type="SAM" id="MobiDB-lite"/>
    </source>
</evidence>
<dbReference type="PANTHER" id="PTHR33116">
    <property type="entry name" value="REVERSE TRANSCRIPTASE ZINC-BINDING DOMAIN-CONTAINING PROTEIN-RELATED-RELATED"/>
    <property type="match status" value="1"/>
</dbReference>
<reference evidence="5" key="1">
    <citation type="submission" date="2019-09" db="EMBL/GenBank/DDBJ databases">
        <title>Draft genome information of white flower Hibiscus syriacus.</title>
        <authorList>
            <person name="Kim Y.-M."/>
        </authorList>
    </citation>
    <scope>NUCLEOTIDE SEQUENCE [LARGE SCALE GENOMIC DNA]</scope>
    <source>
        <strain evidence="5">YM2019G1</strain>
    </source>
</reference>
<dbReference type="InterPro" id="IPR036397">
    <property type="entry name" value="RNaseH_sf"/>
</dbReference>
<evidence type="ECO:0000313" key="5">
    <source>
        <dbReference type="EMBL" id="KAE8717060.1"/>
    </source>
</evidence>
<dbReference type="CDD" id="cd01650">
    <property type="entry name" value="RT_nLTR_like"/>
    <property type="match status" value="1"/>
</dbReference>
<evidence type="ECO:0000256" key="1">
    <source>
        <dbReference type="PROSITE-ProRule" id="PRU00176"/>
    </source>
</evidence>
<keyword evidence="1" id="KW-0694">RNA-binding</keyword>
<accession>A0A6A3BJ48</accession>
<protein>
    <submittedName>
        <fullName evidence="5">Uncharacterized protein</fullName>
    </submittedName>
</protein>
<dbReference type="CDD" id="cd18791">
    <property type="entry name" value="SF2_C_RHA"/>
    <property type="match status" value="1"/>
</dbReference>
<dbReference type="InterPro" id="IPR044730">
    <property type="entry name" value="RNase_H-like_dom_plant"/>
</dbReference>
<dbReference type="PANTHER" id="PTHR33116:SF75">
    <property type="entry name" value="RIBONUCLEASE H PROTEIN"/>
    <property type="match status" value="1"/>
</dbReference>
<dbReference type="GO" id="GO:0003723">
    <property type="term" value="F:RNA binding"/>
    <property type="evidence" value="ECO:0007669"/>
    <property type="project" value="UniProtKB-UniRule"/>
</dbReference>
<dbReference type="InterPro" id="IPR035979">
    <property type="entry name" value="RBD_domain_sf"/>
</dbReference>
<dbReference type="SMART" id="SM00360">
    <property type="entry name" value="RRM"/>
    <property type="match status" value="1"/>
</dbReference>
<dbReference type="InterPro" id="IPR026960">
    <property type="entry name" value="RVT-Znf"/>
</dbReference>
<dbReference type="SUPFAM" id="SSF56219">
    <property type="entry name" value="DNase I-like"/>
    <property type="match status" value="1"/>
</dbReference>
<evidence type="ECO:0000259" key="3">
    <source>
        <dbReference type="PROSITE" id="PS50102"/>
    </source>
</evidence>
<dbReference type="SUPFAM" id="SSF56672">
    <property type="entry name" value="DNA/RNA polymerases"/>
    <property type="match status" value="1"/>
</dbReference>
<dbReference type="Pfam" id="PF21010">
    <property type="entry name" value="HA2_C"/>
    <property type="match status" value="1"/>
</dbReference>
<dbReference type="SMART" id="SM00490">
    <property type="entry name" value="HELICc"/>
    <property type="match status" value="1"/>
</dbReference>
<proteinExistence type="predicted"/>
<feature type="region of interest" description="Disordered" evidence="2">
    <location>
        <begin position="680"/>
        <end position="702"/>
    </location>
</feature>
<name>A0A6A3BJ48_HIBSY</name>
<dbReference type="InterPro" id="IPR001650">
    <property type="entry name" value="Helicase_C-like"/>
</dbReference>
<organism evidence="5 6">
    <name type="scientific">Hibiscus syriacus</name>
    <name type="common">Rose of Sharon</name>
    <dbReference type="NCBI Taxonomy" id="106335"/>
    <lineage>
        <taxon>Eukaryota</taxon>
        <taxon>Viridiplantae</taxon>
        <taxon>Streptophyta</taxon>
        <taxon>Embryophyta</taxon>
        <taxon>Tracheophyta</taxon>
        <taxon>Spermatophyta</taxon>
        <taxon>Magnoliopsida</taxon>
        <taxon>eudicotyledons</taxon>
        <taxon>Gunneridae</taxon>
        <taxon>Pentapetalae</taxon>
        <taxon>rosids</taxon>
        <taxon>malvids</taxon>
        <taxon>Malvales</taxon>
        <taxon>Malvaceae</taxon>
        <taxon>Malvoideae</taxon>
        <taxon>Hibiscus</taxon>
    </lineage>
</organism>
<feature type="region of interest" description="Disordered" evidence="2">
    <location>
        <begin position="2326"/>
        <end position="2362"/>
    </location>
</feature>
<dbReference type="Gene3D" id="1.20.120.1080">
    <property type="match status" value="1"/>
</dbReference>
<evidence type="ECO:0000313" key="6">
    <source>
        <dbReference type="Proteomes" id="UP000436088"/>
    </source>
</evidence>
<dbReference type="CDD" id="cd00590">
    <property type="entry name" value="RRM_SF"/>
    <property type="match status" value="1"/>
</dbReference>
<gene>
    <name evidence="5" type="ORF">F3Y22_tig00110065pilonHSYRG00307</name>
</gene>
<dbReference type="InterPro" id="IPR036691">
    <property type="entry name" value="Endo/exonu/phosph_ase_sf"/>
</dbReference>
<dbReference type="Gene3D" id="3.30.420.10">
    <property type="entry name" value="Ribonuclease H-like superfamily/Ribonuclease H"/>
    <property type="match status" value="1"/>
</dbReference>
<dbReference type="GO" id="GO:0004523">
    <property type="term" value="F:RNA-DNA hybrid ribonuclease activity"/>
    <property type="evidence" value="ECO:0007669"/>
    <property type="project" value="InterPro"/>
</dbReference>
<dbReference type="Pfam" id="PF13966">
    <property type="entry name" value="zf-RVT"/>
    <property type="match status" value="1"/>
</dbReference>
<dbReference type="Pfam" id="PF00076">
    <property type="entry name" value="RRM_1"/>
    <property type="match status" value="1"/>
</dbReference>